<organism evidence="1 2">
    <name type="scientific">Paraburkholderia pallida</name>
    <dbReference type="NCBI Taxonomy" id="2547399"/>
    <lineage>
        <taxon>Bacteria</taxon>
        <taxon>Pseudomonadati</taxon>
        <taxon>Pseudomonadota</taxon>
        <taxon>Betaproteobacteria</taxon>
        <taxon>Burkholderiales</taxon>
        <taxon>Burkholderiaceae</taxon>
        <taxon>Paraburkholderia</taxon>
    </lineage>
</organism>
<gene>
    <name evidence="1" type="ORF">E1956_22275</name>
</gene>
<keyword evidence="2" id="KW-1185">Reference proteome</keyword>
<proteinExistence type="predicted"/>
<name>A0A4P7CWS0_9BURK</name>
<dbReference type="KEGG" id="ppai:E1956_22275"/>
<dbReference type="Proteomes" id="UP000295727">
    <property type="component" value="Chromosome 2"/>
</dbReference>
<dbReference type="AlphaFoldDB" id="A0A4P7CWS0"/>
<dbReference type="OrthoDB" id="8926609at2"/>
<dbReference type="RefSeq" id="WP_134752980.1">
    <property type="nucleotide sequence ID" value="NZ_CP038149.1"/>
</dbReference>
<sequence>MNTQKLSLQGLVEKWLAPTPAVPAHVTKFGRTTAGNTRFICVEVSHPTNPRALFFFRHDDGFWQVFPPPDERPAMSYRQAA</sequence>
<evidence type="ECO:0000313" key="1">
    <source>
        <dbReference type="EMBL" id="QBQ99857.1"/>
    </source>
</evidence>
<evidence type="ECO:0000313" key="2">
    <source>
        <dbReference type="Proteomes" id="UP000295727"/>
    </source>
</evidence>
<protein>
    <submittedName>
        <fullName evidence="1">Uncharacterized protein</fullName>
    </submittedName>
</protein>
<dbReference type="EMBL" id="CP038149">
    <property type="protein sequence ID" value="QBQ99857.1"/>
    <property type="molecule type" value="Genomic_DNA"/>
</dbReference>
<accession>A0A4P7CWS0</accession>
<reference evidence="1 2" key="1">
    <citation type="submission" date="2019-03" db="EMBL/GenBank/DDBJ databases">
        <title>Paraburkholderia sp. 7MH5, isolated from subtropical forest soil.</title>
        <authorList>
            <person name="Gao Z.-H."/>
            <person name="Qiu L.-H."/>
        </authorList>
    </citation>
    <scope>NUCLEOTIDE SEQUENCE [LARGE SCALE GENOMIC DNA]</scope>
    <source>
        <strain evidence="1 2">7MH5</strain>
    </source>
</reference>